<name>A0A645GZ15_9ZZZZ</name>
<dbReference type="InterPro" id="IPR009014">
    <property type="entry name" value="Transketo_C/PFOR_II"/>
</dbReference>
<evidence type="ECO:0000259" key="1">
    <source>
        <dbReference type="Pfam" id="PF17147"/>
    </source>
</evidence>
<dbReference type="PANTHER" id="PTHR43088">
    <property type="entry name" value="SUBUNIT OF PYRUVATE:FLAVODOXIN OXIDOREDUCTASE-RELATED"/>
    <property type="match status" value="1"/>
</dbReference>
<sequence length="150" mass="16739">MINSLYIDPNECDDFNVELAKKYQVIKANEVRWTHKDAEDAELLITAYGTPARIVLTALEQLRAEGVKAGLFRPISLWPFPEKALHDLALRDNVKAILDVEMSIDGQMIEDVRLSVEGRRPITYLGHAGGVIPTVEEIVEAGKKALKEAE</sequence>
<reference evidence="2" key="1">
    <citation type="submission" date="2019-08" db="EMBL/GenBank/DDBJ databases">
        <authorList>
            <person name="Kucharzyk K."/>
            <person name="Murdoch R.W."/>
            <person name="Higgins S."/>
            <person name="Loffler F."/>
        </authorList>
    </citation>
    <scope>NUCLEOTIDE SEQUENCE</scope>
</reference>
<dbReference type="SUPFAM" id="SSF52922">
    <property type="entry name" value="TK C-terminal domain-like"/>
    <property type="match status" value="1"/>
</dbReference>
<dbReference type="PANTHER" id="PTHR43088:SF1">
    <property type="entry name" value="SUBUNIT OF PYRUVATE:FLAVODOXIN OXIDOREDUCTASE"/>
    <property type="match status" value="1"/>
</dbReference>
<dbReference type="InterPro" id="IPR052368">
    <property type="entry name" value="2-oxoacid_oxidoreductase"/>
</dbReference>
<gene>
    <name evidence="2" type="ORF">SDC9_179134</name>
</gene>
<proteinExistence type="predicted"/>
<dbReference type="Pfam" id="PF17147">
    <property type="entry name" value="PFOR_II"/>
    <property type="match status" value="1"/>
</dbReference>
<evidence type="ECO:0000313" key="2">
    <source>
        <dbReference type="EMBL" id="MPN31660.1"/>
    </source>
</evidence>
<dbReference type="Gene3D" id="3.40.50.920">
    <property type="match status" value="1"/>
</dbReference>
<organism evidence="2">
    <name type="scientific">bioreactor metagenome</name>
    <dbReference type="NCBI Taxonomy" id="1076179"/>
    <lineage>
        <taxon>unclassified sequences</taxon>
        <taxon>metagenomes</taxon>
        <taxon>ecological metagenomes</taxon>
    </lineage>
</organism>
<dbReference type="EMBL" id="VSSQ01083286">
    <property type="protein sequence ID" value="MPN31660.1"/>
    <property type="molecule type" value="Genomic_DNA"/>
</dbReference>
<comment type="caution">
    <text evidence="2">The sequence shown here is derived from an EMBL/GenBank/DDBJ whole genome shotgun (WGS) entry which is preliminary data.</text>
</comment>
<protein>
    <recommendedName>
        <fullName evidence="1">Pyruvate:ferredoxin oxidoreductase core domain-containing protein</fullName>
    </recommendedName>
</protein>
<dbReference type="InterPro" id="IPR033412">
    <property type="entry name" value="PFOR_II"/>
</dbReference>
<accession>A0A645GZ15</accession>
<feature type="domain" description="Pyruvate:ferredoxin oxidoreductase core" evidence="1">
    <location>
        <begin position="41"/>
        <end position="138"/>
    </location>
</feature>
<dbReference type="AlphaFoldDB" id="A0A645GZ15"/>